<gene>
    <name evidence="11" type="ORF">GVO57_06425</name>
</gene>
<dbReference type="PRINTS" id="PR00786">
    <property type="entry name" value="NEPRILYSIN"/>
</dbReference>
<keyword evidence="5" id="KW-0378">Hydrolase</keyword>
<dbReference type="InterPro" id="IPR018497">
    <property type="entry name" value="Peptidase_M13_C"/>
</dbReference>
<keyword evidence="6" id="KW-0862">Zinc</keyword>
<protein>
    <submittedName>
        <fullName evidence="11">M13 family peptidase</fullName>
    </submittedName>
</protein>
<feature type="chain" id="PRO_5031137344" evidence="8">
    <location>
        <begin position="28"/>
        <end position="684"/>
    </location>
</feature>
<organism evidence="11 12">
    <name type="scientific">Sphingomonas changnyeongensis</name>
    <dbReference type="NCBI Taxonomy" id="2698679"/>
    <lineage>
        <taxon>Bacteria</taxon>
        <taxon>Pseudomonadati</taxon>
        <taxon>Pseudomonadota</taxon>
        <taxon>Alphaproteobacteria</taxon>
        <taxon>Sphingomonadales</taxon>
        <taxon>Sphingomonadaceae</taxon>
        <taxon>Sphingomonas</taxon>
    </lineage>
</organism>
<feature type="domain" description="Peptidase M13 C-terminal" evidence="9">
    <location>
        <begin position="481"/>
        <end position="680"/>
    </location>
</feature>
<dbReference type="GO" id="GO:0004222">
    <property type="term" value="F:metalloendopeptidase activity"/>
    <property type="evidence" value="ECO:0007669"/>
    <property type="project" value="InterPro"/>
</dbReference>
<dbReference type="Gene3D" id="3.40.390.10">
    <property type="entry name" value="Collagenase (Catalytic Domain)"/>
    <property type="match status" value="1"/>
</dbReference>
<evidence type="ECO:0000259" key="9">
    <source>
        <dbReference type="Pfam" id="PF01431"/>
    </source>
</evidence>
<evidence type="ECO:0000313" key="12">
    <source>
        <dbReference type="Proteomes" id="UP000464468"/>
    </source>
</evidence>
<keyword evidence="3" id="KW-0645">Protease</keyword>
<dbReference type="AlphaFoldDB" id="A0A7Z2S8Z1"/>
<feature type="signal peptide" evidence="8">
    <location>
        <begin position="1"/>
        <end position="27"/>
    </location>
</feature>
<evidence type="ECO:0000256" key="7">
    <source>
        <dbReference type="ARBA" id="ARBA00023049"/>
    </source>
</evidence>
<evidence type="ECO:0000256" key="1">
    <source>
        <dbReference type="ARBA" id="ARBA00001947"/>
    </source>
</evidence>
<evidence type="ECO:0000256" key="8">
    <source>
        <dbReference type="SAM" id="SignalP"/>
    </source>
</evidence>
<dbReference type="InterPro" id="IPR024079">
    <property type="entry name" value="MetalloPept_cat_dom_sf"/>
</dbReference>
<dbReference type="PANTHER" id="PTHR11733">
    <property type="entry name" value="ZINC METALLOPROTEASE FAMILY M13 NEPRILYSIN-RELATED"/>
    <property type="match status" value="1"/>
</dbReference>
<dbReference type="CDD" id="cd08662">
    <property type="entry name" value="M13"/>
    <property type="match status" value="1"/>
</dbReference>
<evidence type="ECO:0000259" key="10">
    <source>
        <dbReference type="Pfam" id="PF05649"/>
    </source>
</evidence>
<accession>A0A7Z2S8Z1</accession>
<proteinExistence type="inferred from homology"/>
<dbReference type="KEGG" id="schy:GVO57_06425"/>
<dbReference type="PROSITE" id="PS51885">
    <property type="entry name" value="NEPRILYSIN"/>
    <property type="match status" value="1"/>
</dbReference>
<sequence length="684" mass="75186">MAARAALLACTAALMPLSPALVTPAMAAAKAAADRPELGRFGFDADGMDRAMRPGDDFYRFANGGWDDRTQIPADRSSWGGFAVLRDLSDQRTREIVEGAAKAEPGTTAYKVGLLYQGFMDEAAIEAAGIAPLQPELARIAALASKTDLIRYLGDGMRAGKRSPIGLGVAQDLKDNSRYAAYAGQGGLGLPDRDYYLDDKNPKFVETRRAYQAHIARMLTLAGIAGAEQKAAAIVALETRIAATHWTRAESRQVEKRYNPMPVAELGTRMPGIDWSLFLSSAGLDMPQLIVSQPSAIAGTARLIADEPLAVWQDYLTFHAISRAAPMLPKAFVAEDFAFKGTVLAGTPQLKDRWKRGVDLANALMGEAVGELYVARYFPPEAKAKAETLVKNLIAAFDVRLQRLEWMAPATKAQAREKLAAFTYKIGYPDKWRDYSTLEVRAGDLLGNAERAARFEYQRRLDKVGKPVDRTEWGMTPQTVNAYASPVMNEIVFPAAILQAPFFDPKADDAVNYGGIGAVIGHEISHHFDDQGRKFDKTGNLAEWWTAEDATRFKGYTDRVVAQYGAYEPLPGRKVNGALTLGENIADLAGLTVAYDAYQLSLGGRKAPVIDGFTGDQRFFLGWAQVWRSKYREAQLLQQLTTDPHTPSHFRPYVVRNLDAWYKAFDVKPGDKGYLAPEARIKVW</sequence>
<dbReference type="Gene3D" id="1.10.1380.10">
    <property type="entry name" value="Neutral endopeptidase , domain2"/>
    <property type="match status" value="1"/>
</dbReference>
<dbReference type="PANTHER" id="PTHR11733:SF167">
    <property type="entry name" value="FI17812P1-RELATED"/>
    <property type="match status" value="1"/>
</dbReference>
<dbReference type="InterPro" id="IPR042089">
    <property type="entry name" value="Peptidase_M13_dom_2"/>
</dbReference>
<feature type="domain" description="Peptidase M13 N-terminal" evidence="10">
    <location>
        <begin position="54"/>
        <end position="429"/>
    </location>
</feature>
<dbReference type="GO" id="GO:0016485">
    <property type="term" value="P:protein processing"/>
    <property type="evidence" value="ECO:0007669"/>
    <property type="project" value="TreeGrafter"/>
</dbReference>
<evidence type="ECO:0000256" key="4">
    <source>
        <dbReference type="ARBA" id="ARBA00022723"/>
    </source>
</evidence>
<dbReference type="Pfam" id="PF05649">
    <property type="entry name" value="Peptidase_M13_N"/>
    <property type="match status" value="1"/>
</dbReference>
<dbReference type="GO" id="GO:0005886">
    <property type="term" value="C:plasma membrane"/>
    <property type="evidence" value="ECO:0007669"/>
    <property type="project" value="TreeGrafter"/>
</dbReference>
<dbReference type="Pfam" id="PF01431">
    <property type="entry name" value="Peptidase_M13"/>
    <property type="match status" value="1"/>
</dbReference>
<evidence type="ECO:0000256" key="6">
    <source>
        <dbReference type="ARBA" id="ARBA00022833"/>
    </source>
</evidence>
<comment type="cofactor">
    <cofactor evidence="1">
        <name>Zn(2+)</name>
        <dbReference type="ChEBI" id="CHEBI:29105"/>
    </cofactor>
</comment>
<keyword evidence="8" id="KW-0732">Signal</keyword>
<keyword evidence="7" id="KW-0482">Metalloprotease</keyword>
<evidence type="ECO:0000256" key="3">
    <source>
        <dbReference type="ARBA" id="ARBA00022670"/>
    </source>
</evidence>
<evidence type="ECO:0000256" key="2">
    <source>
        <dbReference type="ARBA" id="ARBA00007357"/>
    </source>
</evidence>
<dbReference type="SUPFAM" id="SSF55486">
    <property type="entry name" value="Metalloproteases ('zincins'), catalytic domain"/>
    <property type="match status" value="1"/>
</dbReference>
<name>A0A7Z2S8Z1_9SPHN</name>
<dbReference type="Proteomes" id="UP000464468">
    <property type="component" value="Chromosome"/>
</dbReference>
<dbReference type="InterPro" id="IPR000718">
    <property type="entry name" value="Peptidase_M13"/>
</dbReference>
<dbReference type="InterPro" id="IPR008753">
    <property type="entry name" value="Peptidase_M13_N"/>
</dbReference>
<reference evidence="11 12" key="1">
    <citation type="submission" date="2020-01" db="EMBL/GenBank/DDBJ databases">
        <title>Sphingomonas sp. C33 whole genome sequece.</title>
        <authorList>
            <person name="Park C."/>
        </authorList>
    </citation>
    <scope>NUCLEOTIDE SEQUENCE [LARGE SCALE GENOMIC DNA]</scope>
    <source>
        <strain evidence="11 12">C33</strain>
    </source>
</reference>
<keyword evidence="12" id="KW-1185">Reference proteome</keyword>
<evidence type="ECO:0000256" key="5">
    <source>
        <dbReference type="ARBA" id="ARBA00022801"/>
    </source>
</evidence>
<dbReference type="GO" id="GO:0046872">
    <property type="term" value="F:metal ion binding"/>
    <property type="evidence" value="ECO:0007669"/>
    <property type="project" value="UniProtKB-KW"/>
</dbReference>
<keyword evidence="4" id="KW-0479">Metal-binding</keyword>
<evidence type="ECO:0000313" key="11">
    <source>
        <dbReference type="EMBL" id="QHL91831.1"/>
    </source>
</evidence>
<dbReference type="EMBL" id="CP047895">
    <property type="protein sequence ID" value="QHL91831.1"/>
    <property type="molecule type" value="Genomic_DNA"/>
</dbReference>
<comment type="similarity">
    <text evidence="2">Belongs to the peptidase M13 family.</text>
</comment>